<dbReference type="Gene3D" id="1.20.1250.20">
    <property type="entry name" value="MFS general substrate transporter like domains"/>
    <property type="match status" value="1"/>
</dbReference>
<feature type="transmembrane region" description="Helical" evidence="3">
    <location>
        <begin position="383"/>
        <end position="404"/>
    </location>
</feature>
<feature type="transmembrane region" description="Helical" evidence="3">
    <location>
        <begin position="267"/>
        <end position="284"/>
    </location>
</feature>
<feature type="transmembrane region" description="Helical" evidence="3">
    <location>
        <begin position="348"/>
        <end position="371"/>
    </location>
</feature>
<dbReference type="PANTHER" id="PTHR11360">
    <property type="entry name" value="MONOCARBOXYLATE TRANSPORTER"/>
    <property type="match status" value="1"/>
</dbReference>
<evidence type="ECO:0000313" key="5">
    <source>
        <dbReference type="Proteomes" id="UP000694888"/>
    </source>
</evidence>
<feature type="transmembrane region" description="Helical" evidence="3">
    <location>
        <begin position="77"/>
        <end position="102"/>
    </location>
</feature>
<evidence type="ECO:0000313" key="6">
    <source>
        <dbReference type="RefSeq" id="XP_005099864.1"/>
    </source>
</evidence>
<keyword evidence="5" id="KW-1185">Reference proteome</keyword>
<keyword evidence="3" id="KW-0472">Membrane</keyword>
<keyword evidence="3" id="KW-1133">Transmembrane helix</keyword>
<feature type="transmembrane region" description="Helical" evidence="3">
    <location>
        <begin position="135"/>
        <end position="151"/>
    </location>
</feature>
<dbReference type="PROSITE" id="PS50850">
    <property type="entry name" value="MFS"/>
    <property type="match status" value="1"/>
</dbReference>
<evidence type="ECO:0000256" key="1">
    <source>
        <dbReference type="ARBA" id="ARBA00004141"/>
    </source>
</evidence>
<feature type="transmembrane region" description="Helical" evidence="3">
    <location>
        <begin position="198"/>
        <end position="217"/>
    </location>
</feature>
<organism evidence="5 6">
    <name type="scientific">Aplysia californica</name>
    <name type="common">California sea hare</name>
    <dbReference type="NCBI Taxonomy" id="6500"/>
    <lineage>
        <taxon>Eukaryota</taxon>
        <taxon>Metazoa</taxon>
        <taxon>Spiralia</taxon>
        <taxon>Lophotrochozoa</taxon>
        <taxon>Mollusca</taxon>
        <taxon>Gastropoda</taxon>
        <taxon>Heterobranchia</taxon>
        <taxon>Euthyneura</taxon>
        <taxon>Tectipleura</taxon>
        <taxon>Aplysiida</taxon>
        <taxon>Aplysioidea</taxon>
        <taxon>Aplysiidae</taxon>
        <taxon>Aplysia</taxon>
    </lineage>
</organism>
<feature type="region of interest" description="Disordered" evidence="2">
    <location>
        <begin position="476"/>
        <end position="503"/>
    </location>
</feature>
<keyword evidence="3" id="KW-0812">Transmembrane</keyword>
<reference evidence="6" key="1">
    <citation type="submission" date="2025-08" db="UniProtKB">
        <authorList>
            <consortium name="RefSeq"/>
        </authorList>
    </citation>
    <scope>IDENTIFICATION</scope>
</reference>
<name>A0ABM0JRI7_APLCA</name>
<dbReference type="InterPro" id="IPR020846">
    <property type="entry name" value="MFS_dom"/>
</dbReference>
<gene>
    <name evidence="6" type="primary">LOC101863820</name>
</gene>
<feature type="transmembrane region" description="Helical" evidence="3">
    <location>
        <begin position="108"/>
        <end position="128"/>
    </location>
</feature>
<feature type="transmembrane region" description="Helical" evidence="3">
    <location>
        <begin position="171"/>
        <end position="191"/>
    </location>
</feature>
<dbReference type="RefSeq" id="XP_005099864.1">
    <property type="nucleotide sequence ID" value="XM_005099807.3"/>
</dbReference>
<evidence type="ECO:0000256" key="3">
    <source>
        <dbReference type="SAM" id="Phobius"/>
    </source>
</evidence>
<feature type="compositionally biased region" description="Basic and acidic residues" evidence="2">
    <location>
        <begin position="585"/>
        <end position="596"/>
    </location>
</feature>
<dbReference type="InterPro" id="IPR036259">
    <property type="entry name" value="MFS_trans_sf"/>
</dbReference>
<accession>A0ABM0JRI7</accession>
<dbReference type="PANTHER" id="PTHR11360:SF306">
    <property type="entry name" value="RE01051P"/>
    <property type="match status" value="1"/>
</dbReference>
<feature type="domain" description="Major facilitator superfamily (MFS) profile" evidence="4">
    <location>
        <begin position="43"/>
        <end position="439"/>
    </location>
</feature>
<protein>
    <submittedName>
        <fullName evidence="6">Monocarboxylate transporter 13</fullName>
    </submittedName>
</protein>
<dbReference type="CDD" id="cd17352">
    <property type="entry name" value="MFS_MCT_SLC16"/>
    <property type="match status" value="1"/>
</dbReference>
<evidence type="ECO:0000256" key="2">
    <source>
        <dbReference type="SAM" id="MobiDB-lite"/>
    </source>
</evidence>
<feature type="transmembrane region" description="Helical" evidence="3">
    <location>
        <begin position="324"/>
        <end position="341"/>
    </location>
</feature>
<feature type="compositionally biased region" description="Gly residues" evidence="2">
    <location>
        <begin position="1"/>
        <end position="10"/>
    </location>
</feature>
<feature type="region of interest" description="Disordered" evidence="2">
    <location>
        <begin position="1"/>
        <end position="32"/>
    </location>
</feature>
<feature type="compositionally biased region" description="Polar residues" evidence="2">
    <location>
        <begin position="483"/>
        <end position="501"/>
    </location>
</feature>
<feature type="region of interest" description="Disordered" evidence="2">
    <location>
        <begin position="575"/>
        <end position="596"/>
    </location>
</feature>
<feature type="transmembrane region" description="Helical" evidence="3">
    <location>
        <begin position="40"/>
        <end position="65"/>
    </location>
</feature>
<feature type="transmembrane region" description="Helical" evidence="3">
    <location>
        <begin position="416"/>
        <end position="436"/>
    </location>
</feature>
<dbReference type="Proteomes" id="UP000694888">
    <property type="component" value="Unplaced"/>
</dbReference>
<sequence>MESVENGGGDVQVLPDTQVAPREDSKSVTSVNSLDEGGPWGLVIIISAFMIQVFAFGTGCSIGVYNVEFLNYFNNDVTGVSLMTSINIAFFMGGGLLANWLASKYSHRAVALLGAALMAVGLFVMPWLQSLRAMIPFYGVFVGLGGCFAYAPSHTLSGLYYNKYRSLATGLATSGSGLGTAVFPPLISFLIEEYSWKGSLIFLAGLNLHIFIFAMLLRPPPPQPPVEDSASTEQDNTPQKLTKAQRIKQEYCLCCDLGFNVYFVSNVLWNAGAAIYIAFGPEFFRSVGHSKMEASLMLTLFGLGEFVGGIVGGIVGNIPSLNRLAIYVGACSVGGAMVFLFPVSHSLALTGVLSFFFGICFGILLGLLIIVMTDLIGTDKIGIGLGFILLADGIGAFMGPPIAGVFQDTFGTYEQALYFSGIVTLTAGVIIALIPLHQRMCNEDEVKAGATDTPPPSTPSLKKYVERKRLSDVAVERGRRSLSVKSSGASLKSMEGDTSPSRNRKYVVARMNSGNDENSMPQSDQQPVKFYCNNVVELQEVDLHPAESGPVPVTKPHDVGPVADTTVQGSGGMYQAVPTEGSGSPEHKASWDEKKDSDVVFHDNDLIMSKESGKISVRF</sequence>
<dbReference type="SUPFAM" id="SSF103473">
    <property type="entry name" value="MFS general substrate transporter"/>
    <property type="match status" value="1"/>
</dbReference>
<proteinExistence type="predicted"/>
<dbReference type="GeneID" id="101863820"/>
<dbReference type="Pfam" id="PF07690">
    <property type="entry name" value="MFS_1"/>
    <property type="match status" value="1"/>
</dbReference>
<feature type="transmembrane region" description="Helical" evidence="3">
    <location>
        <begin position="296"/>
        <end position="318"/>
    </location>
</feature>
<dbReference type="InterPro" id="IPR011701">
    <property type="entry name" value="MFS"/>
</dbReference>
<evidence type="ECO:0000259" key="4">
    <source>
        <dbReference type="PROSITE" id="PS50850"/>
    </source>
</evidence>
<dbReference type="InterPro" id="IPR050327">
    <property type="entry name" value="Proton-linked_MCT"/>
</dbReference>
<comment type="subcellular location">
    <subcellularLocation>
        <location evidence="1">Membrane</location>
        <topology evidence="1">Multi-pass membrane protein</topology>
    </subcellularLocation>
</comment>